<gene>
    <name evidence="1" type="ORF">BM1374165_00757</name>
    <name evidence="2" type="ORF">BM1374165_00858</name>
    <name evidence="3" type="ORF">BM1374165_00875</name>
</gene>
<organism evidence="3 4">
    <name type="scientific">Bartonella henselae</name>
    <name type="common">Rochalimaea henselae</name>
    <dbReference type="NCBI Taxonomy" id="38323"/>
    <lineage>
        <taxon>Bacteria</taxon>
        <taxon>Pseudomonadati</taxon>
        <taxon>Pseudomonadota</taxon>
        <taxon>Alphaproteobacteria</taxon>
        <taxon>Hyphomicrobiales</taxon>
        <taxon>Bartonellaceae</taxon>
        <taxon>Bartonella</taxon>
    </lineage>
</organism>
<dbReference type="KEGG" id="bhs:BM1374165_00757"/>
<dbReference type="EMBL" id="HG969191">
    <property type="protein sequence ID" value="CDO46884.1"/>
    <property type="molecule type" value="Genomic_DNA"/>
</dbReference>
<evidence type="ECO:0000313" key="4">
    <source>
        <dbReference type="Proteomes" id="UP000019801"/>
    </source>
</evidence>
<dbReference type="KEGG" id="bhs:BM1374165_00858"/>
<dbReference type="KEGG" id="bhs:BM1374165_00875"/>
<evidence type="ECO:0000313" key="1">
    <source>
        <dbReference type="EMBL" id="CDO46769.1"/>
    </source>
</evidence>
<proteinExistence type="predicted"/>
<dbReference type="Proteomes" id="UP000019801">
    <property type="component" value="Chromosome I"/>
</dbReference>
<reference evidence="3" key="2">
    <citation type="submission" date="2013-11" db="EMBL/GenBank/DDBJ databases">
        <authorList>
            <person name="GENOMES U."/>
        </authorList>
    </citation>
    <scope>NUCLEOTIDE SEQUENCE</scope>
    <source>
        <strain evidence="3">BM1374165</strain>
    </source>
</reference>
<sequence length="72" mass="8179">MDVSLVVRFVNHLQEGIASAKRDLKVFSSDVAHFQQQTRKHFKGWFDPDHLKEATANAENAFIHARGRMVGS</sequence>
<dbReference type="PATRIC" id="fig|38323.4.peg.813"/>
<reference evidence="3" key="3">
    <citation type="submission" date="2014-04" db="EMBL/GenBank/DDBJ databases">
        <title>Genome sequencing of Bartonella spp. isolated from human blood.</title>
        <authorList>
            <person name="Raoult D."/>
        </authorList>
    </citation>
    <scope>NUCLEOTIDE SEQUENCE</scope>
    <source>
        <strain evidence="3 4">BM1374165</strain>
    </source>
</reference>
<name>X5MFN2_BARHN</name>
<reference evidence="4" key="1">
    <citation type="submission" date="2013-11" db="EMBL/GenBank/DDBJ databases">
        <title>Genome sequencing of Bartonella spp. isolated from human blood.</title>
        <authorList>
            <person name="Raoult D."/>
        </authorList>
    </citation>
    <scope>NUCLEOTIDE SEQUENCE</scope>
    <source>
        <strain evidence="4">BM1374165</strain>
    </source>
</reference>
<evidence type="ECO:0000313" key="2">
    <source>
        <dbReference type="EMBL" id="CDO46867.1"/>
    </source>
</evidence>
<dbReference type="EMBL" id="HG969191">
    <property type="protein sequence ID" value="CDO46769.1"/>
    <property type="molecule type" value="Genomic_DNA"/>
</dbReference>
<protein>
    <submittedName>
        <fullName evidence="3">Phage tail protein</fullName>
    </submittedName>
</protein>
<dbReference type="AlphaFoldDB" id="X5MFN2"/>
<evidence type="ECO:0000313" key="3">
    <source>
        <dbReference type="EMBL" id="CDO46884.1"/>
    </source>
</evidence>
<dbReference type="EMBL" id="HG969191">
    <property type="protein sequence ID" value="CDO46867.1"/>
    <property type="molecule type" value="Genomic_DNA"/>
</dbReference>
<accession>X5MFN2</accession>